<dbReference type="SUPFAM" id="SSF143631">
    <property type="entry name" value="ApbE-like"/>
    <property type="match status" value="1"/>
</dbReference>
<dbReference type="Gene3D" id="3.10.520.10">
    <property type="entry name" value="ApbE-like domains"/>
    <property type="match status" value="1"/>
</dbReference>
<dbReference type="PIRSF" id="PIRSF006268">
    <property type="entry name" value="ApbE"/>
    <property type="match status" value="1"/>
</dbReference>
<keyword evidence="5 11" id="KW-0808">Transferase</keyword>
<dbReference type="InterPro" id="IPR003374">
    <property type="entry name" value="ApbE-like_sf"/>
</dbReference>
<organism evidence="13 14">
    <name type="scientific">Solibaculum intestinale</name>
    <dbReference type="NCBI Taxonomy" id="3133165"/>
    <lineage>
        <taxon>Bacteria</taxon>
        <taxon>Bacillati</taxon>
        <taxon>Bacillota</taxon>
        <taxon>Clostridia</taxon>
        <taxon>Eubacteriales</taxon>
        <taxon>Oscillospiraceae</taxon>
        <taxon>Solibaculum</taxon>
    </lineage>
</organism>
<evidence type="ECO:0000256" key="9">
    <source>
        <dbReference type="ARBA" id="ARBA00031306"/>
    </source>
</evidence>
<evidence type="ECO:0000256" key="11">
    <source>
        <dbReference type="PIRNR" id="PIRNR006268"/>
    </source>
</evidence>
<name>A0ABV1DZU9_9FIRM</name>
<comment type="function">
    <text evidence="12">Flavin transferase that catalyzes the transfer of the FMN moiety of FAD and its covalent binding to the hydroxyl group of a threonine residue in a target flavoprotein.</text>
</comment>
<comment type="caution">
    <text evidence="13">The sequence shown here is derived from an EMBL/GenBank/DDBJ whole genome shotgun (WGS) entry which is preliminary data.</text>
</comment>
<reference evidence="13 14" key="1">
    <citation type="submission" date="2024-03" db="EMBL/GenBank/DDBJ databases">
        <title>Human intestinal bacterial collection.</title>
        <authorList>
            <person name="Pauvert C."/>
            <person name="Hitch T.C.A."/>
            <person name="Clavel T."/>
        </authorList>
    </citation>
    <scope>NUCLEOTIDE SEQUENCE [LARGE SCALE GENOMIC DNA]</scope>
    <source>
        <strain evidence="13 14">CLA-JM-H44</strain>
    </source>
</reference>
<evidence type="ECO:0000256" key="10">
    <source>
        <dbReference type="ARBA" id="ARBA00048540"/>
    </source>
</evidence>
<protein>
    <recommendedName>
        <fullName evidence="3 11">FAD:protein FMN transferase</fullName>
        <ecNumber evidence="2 11">2.7.1.180</ecNumber>
    </recommendedName>
    <alternativeName>
        <fullName evidence="9 11">Flavin transferase</fullName>
    </alternativeName>
</protein>
<sequence>MRKKAAVIGCLAVLLFAVLFSGCSRLPHEPIQRQDFLFDTIVTVTIYDKEDEGLLSQCMELGRRYENLFSRTKEGSDIWRINHANGQPVAVSEETVQLIETALSYCDLSNGGYDITIGAVSELWDFRAEEPSLPASGRMAEALKTVDYRGVKVDGGTVALAVPGAQLDLGSIAKGYIADRMADLLRGQGVQSAILDLGGNIYVLGGKPDGTEFRVGLQSPFDESQLGAVSVKDKSLVTSGINQRGFTIDGKRYHHLLDPKTGYPIENGLASVTVVTDRSVDGDALSTVLFCLGEEQGMELAERLGIQAAFVRDDGQIVQTADMRLS</sequence>
<dbReference type="PROSITE" id="PS51257">
    <property type="entry name" value="PROKAR_LIPOPROTEIN"/>
    <property type="match status" value="1"/>
</dbReference>
<keyword evidence="7 11" id="KW-0274">FAD</keyword>
<keyword evidence="4 11" id="KW-0285">Flavoprotein</keyword>
<evidence type="ECO:0000256" key="8">
    <source>
        <dbReference type="ARBA" id="ARBA00022842"/>
    </source>
</evidence>
<dbReference type="EMBL" id="JBBMFD010000004">
    <property type="protein sequence ID" value="MEQ2439995.1"/>
    <property type="molecule type" value="Genomic_DNA"/>
</dbReference>
<dbReference type="RefSeq" id="WP_349218319.1">
    <property type="nucleotide sequence ID" value="NZ_JBBMFD010000004.1"/>
</dbReference>
<comment type="subcellular location">
    <subcellularLocation>
        <location evidence="12">Cell inner membrane</location>
        <topology evidence="12">Lipid-anchor</topology>
        <orientation evidence="12">Periplasmic side</orientation>
    </subcellularLocation>
</comment>
<evidence type="ECO:0000313" key="14">
    <source>
        <dbReference type="Proteomes" id="UP001489509"/>
    </source>
</evidence>
<keyword evidence="12" id="KW-0472">Membrane</keyword>
<dbReference type="GO" id="GO:0016740">
    <property type="term" value="F:transferase activity"/>
    <property type="evidence" value="ECO:0007669"/>
    <property type="project" value="UniProtKB-KW"/>
</dbReference>
<evidence type="ECO:0000256" key="2">
    <source>
        <dbReference type="ARBA" id="ARBA00011955"/>
    </source>
</evidence>
<evidence type="ECO:0000256" key="12">
    <source>
        <dbReference type="RuleBase" id="RU363002"/>
    </source>
</evidence>
<dbReference type="InterPro" id="IPR024932">
    <property type="entry name" value="ApbE"/>
</dbReference>
<evidence type="ECO:0000256" key="3">
    <source>
        <dbReference type="ARBA" id="ARBA00016337"/>
    </source>
</evidence>
<dbReference type="EC" id="2.7.1.180" evidence="2 11"/>
<dbReference type="PANTHER" id="PTHR30040">
    <property type="entry name" value="THIAMINE BIOSYNTHESIS LIPOPROTEIN APBE"/>
    <property type="match status" value="1"/>
</dbReference>
<comment type="cofactor">
    <cofactor evidence="1 12">
        <name>Mg(2+)</name>
        <dbReference type="ChEBI" id="CHEBI:18420"/>
    </cofactor>
</comment>
<gene>
    <name evidence="13" type="ORF">WMO26_04055</name>
</gene>
<comment type="catalytic activity">
    <reaction evidence="10 11 12">
        <text>L-threonyl-[protein] + FAD = FMN-L-threonyl-[protein] + AMP + H(+)</text>
        <dbReference type="Rhea" id="RHEA:36847"/>
        <dbReference type="Rhea" id="RHEA-COMP:11060"/>
        <dbReference type="Rhea" id="RHEA-COMP:11061"/>
        <dbReference type="ChEBI" id="CHEBI:15378"/>
        <dbReference type="ChEBI" id="CHEBI:30013"/>
        <dbReference type="ChEBI" id="CHEBI:57692"/>
        <dbReference type="ChEBI" id="CHEBI:74257"/>
        <dbReference type="ChEBI" id="CHEBI:456215"/>
        <dbReference type="EC" id="2.7.1.180"/>
    </reaction>
</comment>
<evidence type="ECO:0000256" key="4">
    <source>
        <dbReference type="ARBA" id="ARBA00022630"/>
    </source>
</evidence>
<comment type="similarity">
    <text evidence="11 12">Belongs to the ApbE family.</text>
</comment>
<evidence type="ECO:0000256" key="7">
    <source>
        <dbReference type="ARBA" id="ARBA00022827"/>
    </source>
</evidence>
<keyword evidence="6 11" id="KW-0479">Metal-binding</keyword>
<keyword evidence="12" id="KW-0449">Lipoprotein</keyword>
<keyword evidence="8 11" id="KW-0460">Magnesium</keyword>
<evidence type="ECO:0000256" key="6">
    <source>
        <dbReference type="ARBA" id="ARBA00022723"/>
    </source>
</evidence>
<evidence type="ECO:0000256" key="5">
    <source>
        <dbReference type="ARBA" id="ARBA00022679"/>
    </source>
</evidence>
<keyword evidence="12" id="KW-0997">Cell inner membrane</keyword>
<evidence type="ECO:0000256" key="1">
    <source>
        <dbReference type="ARBA" id="ARBA00001946"/>
    </source>
</evidence>
<dbReference type="Pfam" id="PF02424">
    <property type="entry name" value="ApbE"/>
    <property type="match status" value="1"/>
</dbReference>
<accession>A0ABV1DZU9</accession>
<dbReference type="PANTHER" id="PTHR30040:SF2">
    <property type="entry name" value="FAD:PROTEIN FMN TRANSFERASE"/>
    <property type="match status" value="1"/>
</dbReference>
<keyword evidence="12" id="KW-1003">Cell membrane</keyword>
<proteinExistence type="inferred from homology"/>
<keyword evidence="14" id="KW-1185">Reference proteome</keyword>
<dbReference type="Proteomes" id="UP001489509">
    <property type="component" value="Unassembled WGS sequence"/>
</dbReference>
<evidence type="ECO:0000313" key="13">
    <source>
        <dbReference type="EMBL" id="MEQ2439995.1"/>
    </source>
</evidence>